<keyword evidence="1" id="KW-0862">Zinc</keyword>
<proteinExistence type="predicted"/>
<feature type="domain" description="SWIM-type" evidence="3">
    <location>
        <begin position="733"/>
        <end position="768"/>
    </location>
</feature>
<name>A0A0C9VC90_SPHS4</name>
<dbReference type="Proteomes" id="UP000054279">
    <property type="component" value="Unassembled WGS sequence"/>
</dbReference>
<evidence type="ECO:0000256" key="2">
    <source>
        <dbReference type="SAM" id="MobiDB-lite"/>
    </source>
</evidence>
<evidence type="ECO:0000313" key="4">
    <source>
        <dbReference type="EMBL" id="KIJ39177.1"/>
    </source>
</evidence>
<dbReference type="OrthoDB" id="2422225at2759"/>
<dbReference type="GO" id="GO:0008270">
    <property type="term" value="F:zinc ion binding"/>
    <property type="evidence" value="ECO:0007669"/>
    <property type="project" value="UniProtKB-KW"/>
</dbReference>
<feature type="compositionally biased region" description="Basic residues" evidence="2">
    <location>
        <begin position="973"/>
        <end position="982"/>
    </location>
</feature>
<protein>
    <recommendedName>
        <fullName evidence="3">SWIM-type domain-containing protein</fullName>
    </recommendedName>
</protein>
<gene>
    <name evidence="4" type="ORF">M422DRAFT_258067</name>
</gene>
<evidence type="ECO:0000259" key="3">
    <source>
        <dbReference type="PROSITE" id="PS50966"/>
    </source>
</evidence>
<evidence type="ECO:0000256" key="1">
    <source>
        <dbReference type="PROSITE-ProRule" id="PRU00325"/>
    </source>
</evidence>
<keyword evidence="5" id="KW-1185">Reference proteome</keyword>
<reference evidence="4 5" key="1">
    <citation type="submission" date="2014-06" db="EMBL/GenBank/DDBJ databases">
        <title>Evolutionary Origins and Diversification of the Mycorrhizal Mutualists.</title>
        <authorList>
            <consortium name="DOE Joint Genome Institute"/>
            <consortium name="Mycorrhizal Genomics Consortium"/>
            <person name="Kohler A."/>
            <person name="Kuo A."/>
            <person name="Nagy L.G."/>
            <person name="Floudas D."/>
            <person name="Copeland A."/>
            <person name="Barry K.W."/>
            <person name="Cichocki N."/>
            <person name="Veneault-Fourrey C."/>
            <person name="LaButti K."/>
            <person name="Lindquist E.A."/>
            <person name="Lipzen A."/>
            <person name="Lundell T."/>
            <person name="Morin E."/>
            <person name="Murat C."/>
            <person name="Riley R."/>
            <person name="Ohm R."/>
            <person name="Sun H."/>
            <person name="Tunlid A."/>
            <person name="Henrissat B."/>
            <person name="Grigoriev I.V."/>
            <person name="Hibbett D.S."/>
            <person name="Martin F."/>
        </authorList>
    </citation>
    <scope>NUCLEOTIDE SEQUENCE [LARGE SCALE GENOMIC DNA]</scope>
    <source>
        <strain evidence="4 5">SS14</strain>
    </source>
</reference>
<evidence type="ECO:0000313" key="5">
    <source>
        <dbReference type="Proteomes" id="UP000054279"/>
    </source>
</evidence>
<dbReference type="PROSITE" id="PS50966">
    <property type="entry name" value="ZF_SWIM"/>
    <property type="match status" value="1"/>
</dbReference>
<feature type="region of interest" description="Disordered" evidence="2">
    <location>
        <begin position="931"/>
        <end position="982"/>
    </location>
</feature>
<keyword evidence="1" id="KW-0863">Zinc-finger</keyword>
<dbReference type="EMBL" id="KN837154">
    <property type="protein sequence ID" value="KIJ39177.1"/>
    <property type="molecule type" value="Genomic_DNA"/>
</dbReference>
<sequence length="982" mass="111299">MQEDALPNPITTVNNTPVANSLLPPITLISSSSASTELSNHMQQALTSLKLAAIPPHPSQRVLQRGGDIKVDITYLHLDQEQKKAISFVYDSCTQFHQLFTNSDPSRKEAAELLGSQGLDMSDLDDLSNRWSIRWSKLNGKAKKHKRCLLQCQCGSNSQARKVKDDVIKIKQGDKIFPQEWQRKTPYDFTGCLAHLDITFDRQSFDIIRITGIMDHNSACEKQEMQRLPPVPLHPHVWQLAIQQLNTGASISAIQEMNRQWCRQELYEGQSSVDPKKANIRYLFLPQDTSRLYKMHARTQGVDLSQPPERNVDAWLDSSSAEYKPELAAAIFHYKARHNPSERFKICIQTKEMKDAAWKYAHGRQLILDGTFGICDRRLLLFIGMAIDHKGKGVPIVFLLFSAPSGSQATHAGYDTDILAELLRAWASDLGKGPQGASFAPKVVITDTDTKERGALIIVWPSIFLLLCKFHVRNAWANKRKTLIKMGTVMVFEKEQVMSRLRALDHSLIVTEDYKAAQELVQKERSYLSMMLTNPDATSAAKSGQEYLDYLVKTWFSKELWQSWSQHGRNQAANILGVPIHQVAPTTNHLEAFNGVLKRKHIRQFQKGGRRVHFDLLIFLLVKRILPGIFEQRAMEDGFHDWLAQRFSQAAGGNHLVRTSQMPPKADNKADPMKKDHQFCWWSEDSRVESDEEVAFIIQKKRLGDFKWLDTFTLVATCASKKEDMRLLSHTRYILLMSCYGWATCSCPRFLKYGSACKHLWAMRHVVIQMQAPYAFLFPQTQEEACRIHTTLYGPSAGQSFEGILLPTLVDDPTRPEPLINHSGRIVCETDEIIDSFGENESEGESEDEDEMLVIDTELLERNKSAVTKQLQVRLNHEHQHTVPKLFGIQALLHQLGPNVAKSPHLQELHELSHSLSEYLNSLPIETTAKASSTSSVQNIETKPTQPKIPSGQLSKAPVKRTALVPPSPERSQKRKRSTAIF</sequence>
<dbReference type="HOGENOM" id="CLU_007844_0_1_1"/>
<dbReference type="InterPro" id="IPR007527">
    <property type="entry name" value="Znf_SWIM"/>
</dbReference>
<accession>A0A0C9VC90</accession>
<feature type="compositionally biased region" description="Polar residues" evidence="2">
    <location>
        <begin position="931"/>
        <end position="945"/>
    </location>
</feature>
<organism evidence="4 5">
    <name type="scientific">Sphaerobolus stellatus (strain SS14)</name>
    <dbReference type="NCBI Taxonomy" id="990650"/>
    <lineage>
        <taxon>Eukaryota</taxon>
        <taxon>Fungi</taxon>
        <taxon>Dikarya</taxon>
        <taxon>Basidiomycota</taxon>
        <taxon>Agaricomycotina</taxon>
        <taxon>Agaricomycetes</taxon>
        <taxon>Phallomycetidae</taxon>
        <taxon>Geastrales</taxon>
        <taxon>Sphaerobolaceae</taxon>
        <taxon>Sphaerobolus</taxon>
    </lineage>
</organism>
<dbReference type="AlphaFoldDB" id="A0A0C9VC90"/>
<dbReference type="Pfam" id="PF04434">
    <property type="entry name" value="SWIM"/>
    <property type="match status" value="1"/>
</dbReference>
<keyword evidence="1" id="KW-0479">Metal-binding</keyword>